<evidence type="ECO:0000256" key="2">
    <source>
        <dbReference type="ARBA" id="ARBA00004651"/>
    </source>
</evidence>
<comment type="caution">
    <text evidence="15">The sequence shown here is derived from an EMBL/GenBank/DDBJ whole genome shotgun (WGS) entry which is preliminary data.</text>
</comment>
<feature type="transmembrane region" description="Helical" evidence="13">
    <location>
        <begin position="84"/>
        <end position="104"/>
    </location>
</feature>
<dbReference type="SUPFAM" id="SSF81342">
    <property type="entry name" value="Transmembrane di-heme cytochromes"/>
    <property type="match status" value="1"/>
</dbReference>
<sequence length="177" mass="19891">MDRYTRVAIALHWIIALLVIANIGLAGLTEDFSREARVPYMDLHKAIGISVLVLTLARIAWRIGHKPPPLPLSMRPWERSLARITHFAFYLLLIGLPLSGWLWMSTYPAPFAYFGLFDVPLWPVAGQEALGETLHEGHEILGKAMLALVVLHILGALKHLVIDKDGSFQRMLPRGRD</sequence>
<gene>
    <name evidence="15" type="ORF">DFR46_0193</name>
</gene>
<evidence type="ECO:0000256" key="7">
    <source>
        <dbReference type="ARBA" id="ARBA00022723"/>
    </source>
</evidence>
<comment type="similarity">
    <text evidence="12">Belongs to the cytochrome b561 family.</text>
</comment>
<keyword evidence="5" id="KW-0349">Heme</keyword>
<feature type="domain" description="Cytochrome b561 bacterial/Ni-hydrogenase" evidence="14">
    <location>
        <begin position="3"/>
        <end position="173"/>
    </location>
</feature>
<comment type="subcellular location">
    <subcellularLocation>
        <location evidence="2">Cell membrane</location>
        <topology evidence="2">Multi-pass membrane protein</topology>
    </subcellularLocation>
</comment>
<evidence type="ECO:0000259" key="14">
    <source>
        <dbReference type="Pfam" id="PF01292"/>
    </source>
</evidence>
<keyword evidence="4" id="KW-1003">Cell membrane</keyword>
<evidence type="ECO:0000256" key="1">
    <source>
        <dbReference type="ARBA" id="ARBA00001970"/>
    </source>
</evidence>
<comment type="cofactor">
    <cofactor evidence="1">
        <name>heme b</name>
        <dbReference type="ChEBI" id="CHEBI:60344"/>
    </cofactor>
</comment>
<dbReference type="RefSeq" id="WP_116234757.1">
    <property type="nucleotide sequence ID" value="NZ_QRDP01000004.1"/>
</dbReference>
<feature type="transmembrane region" description="Helical" evidence="13">
    <location>
        <begin position="7"/>
        <end position="26"/>
    </location>
</feature>
<dbReference type="GO" id="GO:0005886">
    <property type="term" value="C:plasma membrane"/>
    <property type="evidence" value="ECO:0007669"/>
    <property type="project" value="UniProtKB-SubCell"/>
</dbReference>
<dbReference type="PANTHER" id="PTHR30529:SF1">
    <property type="entry name" value="CYTOCHROME B561 HOMOLOG 2"/>
    <property type="match status" value="1"/>
</dbReference>
<feature type="transmembrane region" description="Helical" evidence="13">
    <location>
        <begin position="140"/>
        <end position="161"/>
    </location>
</feature>
<name>A0A3D9FDS7_9SPHN</name>
<dbReference type="GO" id="GO:0009055">
    <property type="term" value="F:electron transfer activity"/>
    <property type="evidence" value="ECO:0007669"/>
    <property type="project" value="InterPro"/>
</dbReference>
<keyword evidence="16" id="KW-1185">Reference proteome</keyword>
<dbReference type="AlphaFoldDB" id="A0A3D9FDS7"/>
<evidence type="ECO:0000256" key="11">
    <source>
        <dbReference type="ARBA" id="ARBA00023136"/>
    </source>
</evidence>
<evidence type="ECO:0000256" key="3">
    <source>
        <dbReference type="ARBA" id="ARBA00022448"/>
    </source>
</evidence>
<keyword evidence="6 13" id="KW-0812">Transmembrane</keyword>
<keyword evidence="8" id="KW-0249">Electron transport</keyword>
<evidence type="ECO:0000313" key="16">
    <source>
        <dbReference type="Proteomes" id="UP000256310"/>
    </source>
</evidence>
<dbReference type="PANTHER" id="PTHR30529">
    <property type="entry name" value="CYTOCHROME B561"/>
    <property type="match status" value="1"/>
</dbReference>
<keyword evidence="9 13" id="KW-1133">Transmembrane helix</keyword>
<protein>
    <submittedName>
        <fullName evidence="15">Cytochrome b561</fullName>
    </submittedName>
</protein>
<evidence type="ECO:0000313" key="15">
    <source>
        <dbReference type="EMBL" id="RED15206.1"/>
    </source>
</evidence>
<dbReference type="InterPro" id="IPR052168">
    <property type="entry name" value="Cytochrome_b561_oxidase"/>
</dbReference>
<evidence type="ECO:0000256" key="9">
    <source>
        <dbReference type="ARBA" id="ARBA00022989"/>
    </source>
</evidence>
<keyword evidence="7" id="KW-0479">Metal-binding</keyword>
<organism evidence="15 16">
    <name type="scientific">Parasphingopyxis lamellibrachiae</name>
    <dbReference type="NCBI Taxonomy" id="680125"/>
    <lineage>
        <taxon>Bacteria</taxon>
        <taxon>Pseudomonadati</taxon>
        <taxon>Pseudomonadota</taxon>
        <taxon>Alphaproteobacteria</taxon>
        <taxon>Sphingomonadales</taxon>
        <taxon>Sphingomonadaceae</taxon>
        <taxon>Parasphingopyxis</taxon>
    </lineage>
</organism>
<keyword evidence="11 13" id="KW-0472">Membrane</keyword>
<keyword evidence="10" id="KW-0408">Iron</keyword>
<dbReference type="InterPro" id="IPR011577">
    <property type="entry name" value="Cyt_b561_bac/Ni-Hgenase"/>
</dbReference>
<dbReference type="OrthoDB" id="1247465at2"/>
<proteinExistence type="inferred from homology"/>
<dbReference type="GO" id="GO:0022904">
    <property type="term" value="P:respiratory electron transport chain"/>
    <property type="evidence" value="ECO:0007669"/>
    <property type="project" value="InterPro"/>
</dbReference>
<evidence type="ECO:0000256" key="12">
    <source>
        <dbReference type="ARBA" id="ARBA00037975"/>
    </source>
</evidence>
<reference evidence="15 16" key="1">
    <citation type="submission" date="2018-07" db="EMBL/GenBank/DDBJ databases">
        <title>Genomic Encyclopedia of Type Strains, Phase IV (KMG-IV): sequencing the most valuable type-strain genomes for metagenomic binning, comparative biology and taxonomic classification.</title>
        <authorList>
            <person name="Goeker M."/>
        </authorList>
    </citation>
    <scope>NUCLEOTIDE SEQUENCE [LARGE SCALE GENOMIC DNA]</scope>
    <source>
        <strain evidence="15 16">DSM 26725</strain>
    </source>
</reference>
<dbReference type="InterPro" id="IPR016174">
    <property type="entry name" value="Di-haem_cyt_TM"/>
</dbReference>
<keyword evidence="3" id="KW-0813">Transport</keyword>
<feature type="transmembrane region" description="Helical" evidence="13">
    <location>
        <begin position="46"/>
        <end position="63"/>
    </location>
</feature>
<accession>A0A3D9FDS7</accession>
<dbReference type="Proteomes" id="UP000256310">
    <property type="component" value="Unassembled WGS sequence"/>
</dbReference>
<evidence type="ECO:0000256" key="5">
    <source>
        <dbReference type="ARBA" id="ARBA00022617"/>
    </source>
</evidence>
<evidence type="ECO:0000256" key="13">
    <source>
        <dbReference type="SAM" id="Phobius"/>
    </source>
</evidence>
<dbReference type="EMBL" id="QRDP01000004">
    <property type="protein sequence ID" value="RED15206.1"/>
    <property type="molecule type" value="Genomic_DNA"/>
</dbReference>
<dbReference type="Pfam" id="PF01292">
    <property type="entry name" value="Ni_hydr_CYTB"/>
    <property type="match status" value="1"/>
</dbReference>
<evidence type="ECO:0000256" key="10">
    <source>
        <dbReference type="ARBA" id="ARBA00023004"/>
    </source>
</evidence>
<evidence type="ECO:0000256" key="8">
    <source>
        <dbReference type="ARBA" id="ARBA00022982"/>
    </source>
</evidence>
<evidence type="ECO:0000256" key="6">
    <source>
        <dbReference type="ARBA" id="ARBA00022692"/>
    </source>
</evidence>
<dbReference type="GO" id="GO:0046872">
    <property type="term" value="F:metal ion binding"/>
    <property type="evidence" value="ECO:0007669"/>
    <property type="project" value="UniProtKB-KW"/>
</dbReference>
<dbReference type="GO" id="GO:0020037">
    <property type="term" value="F:heme binding"/>
    <property type="evidence" value="ECO:0007669"/>
    <property type="project" value="TreeGrafter"/>
</dbReference>
<evidence type="ECO:0000256" key="4">
    <source>
        <dbReference type="ARBA" id="ARBA00022475"/>
    </source>
</evidence>